<keyword evidence="5 10" id="KW-0067">ATP-binding</keyword>
<dbReference type="EC" id="7.4.2.8" evidence="10"/>
<feature type="binding site" evidence="10">
    <location>
        <position position="75"/>
    </location>
    <ligand>
        <name>ATP</name>
        <dbReference type="ChEBI" id="CHEBI:30616"/>
    </ligand>
</feature>
<comment type="subcellular location">
    <subcellularLocation>
        <location evidence="10">Cell membrane</location>
        <topology evidence="10">Peripheral membrane protein</topology>
        <orientation evidence="10">Cytoplasmic side</orientation>
    </subcellularLocation>
    <subcellularLocation>
        <location evidence="10">Cytoplasm</location>
    </subcellularLocation>
    <subcellularLocation>
        <location evidence="1">Membrane</location>
        <topology evidence="1">Peripheral membrane protein</topology>
    </subcellularLocation>
    <text evidence="10">Distribution is 50-50.</text>
</comment>
<evidence type="ECO:0000256" key="5">
    <source>
        <dbReference type="ARBA" id="ARBA00022840"/>
    </source>
</evidence>
<dbReference type="InterPro" id="IPR011116">
    <property type="entry name" value="SecA_Wing/Scaffold"/>
</dbReference>
<keyword evidence="10" id="KW-1003">Cell membrane</keyword>
<name>A0A2Z5ZAV5_9STRA</name>
<keyword evidence="9 10" id="KW-0472">Membrane</keyword>
<dbReference type="Pfam" id="PF01043">
    <property type="entry name" value="SecA_PP_bind"/>
    <property type="match status" value="1"/>
</dbReference>
<dbReference type="PANTHER" id="PTHR30612:SF0">
    <property type="entry name" value="CHLOROPLAST PROTEIN-TRANSPORTING ATPASE"/>
    <property type="match status" value="1"/>
</dbReference>
<evidence type="ECO:0000259" key="12">
    <source>
        <dbReference type="PROSITE" id="PS51196"/>
    </source>
</evidence>
<dbReference type="PRINTS" id="PR00906">
    <property type="entry name" value="SECA"/>
</dbReference>
<protein>
    <recommendedName>
        <fullName evidence="10">Protein translocase subunit SecA</fullName>
        <ecNumber evidence="10">7.4.2.8</ecNumber>
    </recommendedName>
</protein>
<evidence type="ECO:0000256" key="6">
    <source>
        <dbReference type="ARBA" id="ARBA00022927"/>
    </source>
</evidence>
<evidence type="ECO:0000256" key="3">
    <source>
        <dbReference type="ARBA" id="ARBA00022448"/>
    </source>
</evidence>
<dbReference type="GO" id="GO:0065002">
    <property type="term" value="P:intracellular protein transmembrane transport"/>
    <property type="evidence" value="ECO:0007669"/>
    <property type="project" value="UniProtKB-UniRule"/>
</dbReference>
<dbReference type="CDD" id="cd17928">
    <property type="entry name" value="DEXDc_SecA"/>
    <property type="match status" value="1"/>
</dbReference>
<dbReference type="GO" id="GO:0005886">
    <property type="term" value="C:plasma membrane"/>
    <property type="evidence" value="ECO:0007669"/>
    <property type="project" value="UniProtKB-SubCell"/>
</dbReference>
<sequence>MLALYNLKYIPVIKKIKYFEKQFESLDDSSLLLINQSLKKKYKKEKKLSKLIPESFALTQEIIYRCLNYKPYKNQIIGGLILTEGKIIDMKTGEGKSLTGVLAACLQALTGESVHIMTTNDYLARRDKEKMEKIFHKLGFSVGLIQSNMSREKKRINYSKDIVYMTASTIGFDFLSDNLILDKKDAILKSFHFCIIDEIDSILIDEAQNPLIISKKVKKNPYDQLKYLIAAAITKELDEEVHFLKNKRTKEIVLTDVGESYIKKILNISNLYDFKNPWIPFFKTALKVKCFYIKDNQYIIDNNNISIIDEYTGRTDPDKKWDTDIQCAVEAKENIETPFKTEIASSITYQTFFLQYSKISGMSGTAKKSEAEFKKIYKLDVKEIPLNKKNQRVDIVDFIFKNKVLKMIGITMMCKQISLTNRPLLIVTKSTSDSEILANLLIHNNLKCQLLNAKIKDHLIESDIISNAGKLKQITIATSMAGRGSDIILGGNLNHDVKRFLYKIFIEAKNQKFYSKKTLFEISKFSDNFKKIIKQILKNNYFLNISNEDLWSILQQETTNFKSININYLIKELLEKYNKEYMANRQKVIDSGGLIVIGAEKNISLRIDDQIRGRCGRQGEPGTTLFFSSLDDDIFIRYNDLKFQNELEKKIKIFTIANLRHTRRKINKIQDIIEQENYRSRKINLEYDTILTELREIVYFERSKILENNNIENLIVLNVVEYVDFLFNYLKNKNKSEIEIQIFFKNFFIKYLFLKNKNTIIKKIYKSIIDKKLSSTLARLFTKVQLSKNQKTKKYIKYILLQKIDLLWSTILNKEPLLREIVPWRSYGNKKSAAEYRKEIMKLFYTQKRKIMRKNFRVLIKFLFYIYS</sequence>
<dbReference type="Pfam" id="PF21090">
    <property type="entry name" value="P-loop_SecA"/>
    <property type="match status" value="1"/>
</dbReference>
<keyword evidence="13" id="KW-0934">Plastid</keyword>
<organism evidence="13">
    <name type="scientific">Nitzschia sp. PL3-2</name>
    <dbReference type="NCBI Taxonomy" id="2083271"/>
    <lineage>
        <taxon>Eukaryota</taxon>
        <taxon>Sar</taxon>
        <taxon>Stramenopiles</taxon>
        <taxon>Ochrophyta</taxon>
        <taxon>Bacillariophyta</taxon>
        <taxon>Bacillariophyceae</taxon>
        <taxon>Bacillariophycidae</taxon>
        <taxon>Bacillariales</taxon>
        <taxon>Bacillariaceae</taxon>
        <taxon>Nitzschia</taxon>
    </lineage>
</organism>
<dbReference type="InterPro" id="IPR011115">
    <property type="entry name" value="SecA_DEAD"/>
</dbReference>
<feature type="domain" description="SecA family profile" evidence="12">
    <location>
        <begin position="1"/>
        <end position="663"/>
    </location>
</feature>
<comment type="function">
    <text evidence="10">Part of the Sec protein translocase complex. Interacts with the SecYEG preprotein conducting channel. Has a central role in coupling the hydrolysis of ATP to the transfer of proteins into and across the cell membrane, serving as an ATP-driven molecular motor driving the stepwise translocation of polypeptide chains across the membrane.</text>
</comment>
<dbReference type="GO" id="GO:0017038">
    <property type="term" value="P:protein import"/>
    <property type="evidence" value="ECO:0007669"/>
    <property type="project" value="InterPro"/>
</dbReference>
<evidence type="ECO:0000256" key="8">
    <source>
        <dbReference type="ARBA" id="ARBA00023010"/>
    </source>
</evidence>
<feature type="binding site" evidence="10">
    <location>
        <begin position="93"/>
        <end position="97"/>
    </location>
    <ligand>
        <name>ATP</name>
        <dbReference type="ChEBI" id="CHEBI:30616"/>
    </ligand>
</feature>
<dbReference type="Gene3D" id="1.10.3060.10">
    <property type="entry name" value="Helical scaffold and wing domains of SecA"/>
    <property type="match status" value="1"/>
</dbReference>
<dbReference type="AlphaFoldDB" id="A0A2Z5ZAV5"/>
<dbReference type="EMBL" id="AP018504">
    <property type="protein sequence ID" value="BBC77484.1"/>
    <property type="molecule type" value="Genomic_DNA"/>
</dbReference>
<comment type="subunit">
    <text evidence="10">Monomer and homodimer. Part of the essential Sec protein translocation apparatus which comprises SecA, SecYEG and auxiliary proteins SecDF. Other proteins may also be involved.</text>
</comment>
<keyword evidence="10" id="KW-0963">Cytoplasm</keyword>
<dbReference type="Gene3D" id="3.40.50.300">
    <property type="entry name" value="P-loop containing nucleotide triphosphate hydrolases"/>
    <property type="match status" value="2"/>
</dbReference>
<proteinExistence type="inferred from homology"/>
<evidence type="ECO:0000256" key="2">
    <source>
        <dbReference type="ARBA" id="ARBA00007650"/>
    </source>
</evidence>
<reference evidence="13" key="1">
    <citation type="submission" date="2018-02" db="EMBL/GenBank/DDBJ databases">
        <title>Evolution and diversity of non-photosynthetic diatom plastid genomes.</title>
        <authorList>
            <person name="Kamikawa R."/>
            <person name="Ishii K."/>
        </authorList>
    </citation>
    <scope>NUCLEOTIDE SEQUENCE</scope>
    <source>
        <strain evidence="13">PL3-2</strain>
    </source>
</reference>
<dbReference type="GO" id="GO:0005737">
    <property type="term" value="C:cytoplasm"/>
    <property type="evidence" value="ECO:0007669"/>
    <property type="project" value="UniProtKB-SubCell"/>
</dbReference>
<dbReference type="GO" id="GO:0005524">
    <property type="term" value="F:ATP binding"/>
    <property type="evidence" value="ECO:0007669"/>
    <property type="project" value="UniProtKB-UniRule"/>
</dbReference>
<dbReference type="Pfam" id="PF07517">
    <property type="entry name" value="SecA_DEAD"/>
    <property type="match status" value="1"/>
</dbReference>
<dbReference type="InterPro" id="IPR000185">
    <property type="entry name" value="SecA"/>
</dbReference>
<evidence type="ECO:0000259" key="11">
    <source>
        <dbReference type="PROSITE" id="PS51192"/>
    </source>
</evidence>
<evidence type="ECO:0000256" key="1">
    <source>
        <dbReference type="ARBA" id="ARBA00004170"/>
    </source>
</evidence>
<evidence type="ECO:0000256" key="7">
    <source>
        <dbReference type="ARBA" id="ARBA00022967"/>
    </source>
</evidence>
<dbReference type="SUPFAM" id="SSF81886">
    <property type="entry name" value="Helical scaffold and wing domains of SecA"/>
    <property type="match status" value="1"/>
</dbReference>
<feature type="domain" description="Helicase ATP-binding" evidence="11">
    <location>
        <begin position="77"/>
        <end position="251"/>
    </location>
</feature>
<dbReference type="InterPro" id="IPR036670">
    <property type="entry name" value="SecA_X-link_sf"/>
</dbReference>
<keyword evidence="8 10" id="KW-0811">Translocation</keyword>
<gene>
    <name evidence="10 13" type="primary">secA</name>
</gene>
<geneLocation type="plastid" evidence="13"/>
<feature type="binding site" evidence="10">
    <location>
        <position position="486"/>
    </location>
    <ligand>
        <name>ATP</name>
        <dbReference type="ChEBI" id="CHEBI:30616"/>
    </ligand>
</feature>
<dbReference type="InterPro" id="IPR044722">
    <property type="entry name" value="SecA_SF2_C"/>
</dbReference>
<dbReference type="SUPFAM" id="SSF81767">
    <property type="entry name" value="Pre-protein crosslinking domain of SecA"/>
    <property type="match status" value="1"/>
</dbReference>
<dbReference type="PROSITE" id="PS51196">
    <property type="entry name" value="SECA_MOTOR_DEAD"/>
    <property type="match status" value="1"/>
</dbReference>
<keyword evidence="4 10" id="KW-0547">Nucleotide-binding</keyword>
<dbReference type="InterPro" id="IPR014001">
    <property type="entry name" value="Helicase_ATP-bd"/>
</dbReference>
<keyword evidence="3 10" id="KW-0813">Transport</keyword>
<dbReference type="GO" id="GO:0006605">
    <property type="term" value="P:protein targeting"/>
    <property type="evidence" value="ECO:0007669"/>
    <property type="project" value="UniProtKB-UniRule"/>
</dbReference>
<evidence type="ECO:0000256" key="9">
    <source>
        <dbReference type="ARBA" id="ARBA00023136"/>
    </source>
</evidence>
<dbReference type="SMART" id="SM00958">
    <property type="entry name" value="SecA_PP_bind"/>
    <property type="match status" value="1"/>
</dbReference>
<dbReference type="InterPro" id="IPR036266">
    <property type="entry name" value="SecA_Wing/Scaffold_sf"/>
</dbReference>
<dbReference type="InterPro" id="IPR014018">
    <property type="entry name" value="SecA_motor_DEAD"/>
</dbReference>
<dbReference type="PANTHER" id="PTHR30612">
    <property type="entry name" value="SECA INNER MEMBRANE COMPONENT OF SEC PROTEIN SECRETION SYSTEM"/>
    <property type="match status" value="1"/>
</dbReference>
<dbReference type="GO" id="GO:0008564">
    <property type="term" value="F:protein-exporting ATPase activity"/>
    <property type="evidence" value="ECO:0007669"/>
    <property type="project" value="UniProtKB-EC"/>
</dbReference>
<dbReference type="InterPro" id="IPR027417">
    <property type="entry name" value="P-loop_NTPase"/>
</dbReference>
<evidence type="ECO:0000313" key="13">
    <source>
        <dbReference type="EMBL" id="BBC77484.1"/>
    </source>
</evidence>
<dbReference type="HAMAP" id="MF_01382">
    <property type="entry name" value="SecA"/>
    <property type="match status" value="1"/>
</dbReference>
<keyword evidence="7 10" id="KW-1278">Translocase</keyword>
<dbReference type="SMART" id="SM00957">
    <property type="entry name" value="SecA_DEAD"/>
    <property type="match status" value="1"/>
</dbReference>
<comment type="catalytic activity">
    <reaction evidence="10">
        <text>ATP + H2O + cellular proteinSide 1 = ADP + phosphate + cellular proteinSide 2.</text>
        <dbReference type="EC" id="7.4.2.8"/>
    </reaction>
</comment>
<accession>A0A2Z5ZAV5</accession>
<evidence type="ECO:0000256" key="10">
    <source>
        <dbReference type="HAMAP-Rule" id="MF_01382"/>
    </source>
</evidence>
<dbReference type="InterPro" id="IPR011130">
    <property type="entry name" value="SecA_preprotein_X-link_dom"/>
</dbReference>
<dbReference type="Gene3D" id="3.90.1440.10">
    <property type="entry name" value="SecA, preprotein cross-linking domain"/>
    <property type="match status" value="1"/>
</dbReference>
<evidence type="ECO:0000256" key="4">
    <source>
        <dbReference type="ARBA" id="ARBA00022741"/>
    </source>
</evidence>
<keyword evidence="6 10" id="KW-0653">Protein transport</keyword>
<dbReference type="SUPFAM" id="SSF52540">
    <property type="entry name" value="P-loop containing nucleoside triphosphate hydrolases"/>
    <property type="match status" value="2"/>
</dbReference>
<dbReference type="Pfam" id="PF07516">
    <property type="entry name" value="SecA_SW"/>
    <property type="match status" value="1"/>
</dbReference>
<dbReference type="PROSITE" id="PS51192">
    <property type="entry name" value="HELICASE_ATP_BIND_1"/>
    <property type="match status" value="1"/>
</dbReference>
<comment type="similarity">
    <text evidence="2 10">Belongs to the SecA family.</text>
</comment>